<keyword evidence="3" id="KW-0378">Hydrolase</keyword>
<dbReference type="InterPro" id="IPR029058">
    <property type="entry name" value="AB_hydrolase_fold"/>
</dbReference>
<dbReference type="GO" id="GO:0016020">
    <property type="term" value="C:membrane"/>
    <property type="evidence" value="ECO:0007669"/>
    <property type="project" value="TreeGrafter"/>
</dbReference>
<evidence type="ECO:0000313" key="3">
    <source>
        <dbReference type="EMBL" id="TFL00150.1"/>
    </source>
</evidence>
<feature type="signal peptide" evidence="1">
    <location>
        <begin position="1"/>
        <end position="22"/>
    </location>
</feature>
<sequence>MKRFIVTALLTFALLTTPAVTAATVASPSSSLQRKFITSEDGTKIYAEAIGDSRNPAVVFVHGLGCSVVHFKKQFEDARLRSSVYLIAYDMRGHGRSDGPLDAEAYESVRYAQDLKAVIDNFGVVRPFVAGWSLGALVPSDVVAAYGPSFISGVVILGFGLGPDANLMEIVTTPAIRNTMGGFFSTDLVVYRQSSLDFSKGLYAPNFQVALEEQQRFVGGMLMMHHEAFANSANRLPILEPITAARKTLPFLVIVGAQDAAINSTAVRSYMTGNGFNMEFHELSGVGHSAFYEAPEKTNRLIGQFVSKYA</sequence>
<dbReference type="Pfam" id="PF12697">
    <property type="entry name" value="Abhydrolase_6"/>
    <property type="match status" value="1"/>
</dbReference>
<dbReference type="PANTHER" id="PTHR43798:SF33">
    <property type="entry name" value="HYDROLASE, PUTATIVE (AFU_ORTHOLOGUE AFUA_2G14860)-RELATED"/>
    <property type="match status" value="1"/>
</dbReference>
<dbReference type="AlphaFoldDB" id="A0A5C3QG86"/>
<dbReference type="Gene3D" id="3.40.50.1820">
    <property type="entry name" value="alpha/beta hydrolase"/>
    <property type="match status" value="1"/>
</dbReference>
<evidence type="ECO:0000259" key="2">
    <source>
        <dbReference type="Pfam" id="PF12697"/>
    </source>
</evidence>
<keyword evidence="4" id="KW-1185">Reference proteome</keyword>
<dbReference type="InterPro" id="IPR000073">
    <property type="entry name" value="AB_hydrolase_1"/>
</dbReference>
<proteinExistence type="predicted"/>
<protein>
    <submittedName>
        <fullName evidence="3">Alpha/Beta hydrolase protein</fullName>
    </submittedName>
</protein>
<feature type="chain" id="PRO_5022911085" evidence="1">
    <location>
        <begin position="23"/>
        <end position="310"/>
    </location>
</feature>
<evidence type="ECO:0000313" key="4">
    <source>
        <dbReference type="Proteomes" id="UP000305067"/>
    </source>
</evidence>
<dbReference type="PANTHER" id="PTHR43798">
    <property type="entry name" value="MONOACYLGLYCEROL LIPASE"/>
    <property type="match status" value="1"/>
</dbReference>
<gene>
    <name evidence="3" type="ORF">BDV98DRAFT_594326</name>
</gene>
<dbReference type="OrthoDB" id="408373at2759"/>
<evidence type="ECO:0000256" key="1">
    <source>
        <dbReference type="SAM" id="SignalP"/>
    </source>
</evidence>
<organism evidence="3 4">
    <name type="scientific">Pterulicium gracile</name>
    <dbReference type="NCBI Taxonomy" id="1884261"/>
    <lineage>
        <taxon>Eukaryota</taxon>
        <taxon>Fungi</taxon>
        <taxon>Dikarya</taxon>
        <taxon>Basidiomycota</taxon>
        <taxon>Agaricomycotina</taxon>
        <taxon>Agaricomycetes</taxon>
        <taxon>Agaricomycetidae</taxon>
        <taxon>Agaricales</taxon>
        <taxon>Pleurotineae</taxon>
        <taxon>Pterulaceae</taxon>
        <taxon>Pterulicium</taxon>
    </lineage>
</organism>
<dbReference type="STRING" id="1884261.A0A5C3QG86"/>
<accession>A0A5C3QG86</accession>
<name>A0A5C3QG86_9AGAR</name>
<reference evidence="3 4" key="1">
    <citation type="journal article" date="2019" name="Nat. Ecol. Evol.">
        <title>Megaphylogeny resolves global patterns of mushroom evolution.</title>
        <authorList>
            <person name="Varga T."/>
            <person name="Krizsan K."/>
            <person name="Foldi C."/>
            <person name="Dima B."/>
            <person name="Sanchez-Garcia M."/>
            <person name="Sanchez-Ramirez S."/>
            <person name="Szollosi G.J."/>
            <person name="Szarkandi J.G."/>
            <person name="Papp V."/>
            <person name="Albert L."/>
            <person name="Andreopoulos W."/>
            <person name="Angelini C."/>
            <person name="Antonin V."/>
            <person name="Barry K.W."/>
            <person name="Bougher N.L."/>
            <person name="Buchanan P."/>
            <person name="Buyck B."/>
            <person name="Bense V."/>
            <person name="Catcheside P."/>
            <person name="Chovatia M."/>
            <person name="Cooper J."/>
            <person name="Damon W."/>
            <person name="Desjardin D."/>
            <person name="Finy P."/>
            <person name="Geml J."/>
            <person name="Haridas S."/>
            <person name="Hughes K."/>
            <person name="Justo A."/>
            <person name="Karasinski D."/>
            <person name="Kautmanova I."/>
            <person name="Kiss B."/>
            <person name="Kocsube S."/>
            <person name="Kotiranta H."/>
            <person name="LaButti K.M."/>
            <person name="Lechner B.E."/>
            <person name="Liimatainen K."/>
            <person name="Lipzen A."/>
            <person name="Lukacs Z."/>
            <person name="Mihaltcheva S."/>
            <person name="Morgado L.N."/>
            <person name="Niskanen T."/>
            <person name="Noordeloos M.E."/>
            <person name="Ohm R.A."/>
            <person name="Ortiz-Santana B."/>
            <person name="Ovrebo C."/>
            <person name="Racz N."/>
            <person name="Riley R."/>
            <person name="Savchenko A."/>
            <person name="Shiryaev A."/>
            <person name="Soop K."/>
            <person name="Spirin V."/>
            <person name="Szebenyi C."/>
            <person name="Tomsovsky M."/>
            <person name="Tulloss R.E."/>
            <person name="Uehling J."/>
            <person name="Grigoriev I.V."/>
            <person name="Vagvolgyi C."/>
            <person name="Papp T."/>
            <person name="Martin F.M."/>
            <person name="Miettinen O."/>
            <person name="Hibbett D.S."/>
            <person name="Nagy L.G."/>
        </authorList>
    </citation>
    <scope>NUCLEOTIDE SEQUENCE [LARGE SCALE GENOMIC DNA]</scope>
    <source>
        <strain evidence="3 4">CBS 309.79</strain>
    </source>
</reference>
<dbReference type="GO" id="GO:0016787">
    <property type="term" value="F:hydrolase activity"/>
    <property type="evidence" value="ECO:0007669"/>
    <property type="project" value="UniProtKB-KW"/>
</dbReference>
<dbReference type="EMBL" id="ML178830">
    <property type="protein sequence ID" value="TFL00150.1"/>
    <property type="molecule type" value="Genomic_DNA"/>
</dbReference>
<dbReference type="InterPro" id="IPR050266">
    <property type="entry name" value="AB_hydrolase_sf"/>
</dbReference>
<dbReference type="Proteomes" id="UP000305067">
    <property type="component" value="Unassembled WGS sequence"/>
</dbReference>
<dbReference type="SUPFAM" id="SSF53474">
    <property type="entry name" value="alpha/beta-Hydrolases"/>
    <property type="match status" value="1"/>
</dbReference>
<feature type="domain" description="AB hydrolase-1" evidence="2">
    <location>
        <begin position="58"/>
        <end position="300"/>
    </location>
</feature>
<keyword evidence="1" id="KW-0732">Signal</keyword>